<dbReference type="GeneID" id="109587312"/>
<reference evidence="3" key="1">
    <citation type="journal article" date="2010" name="Nature">
        <title>The Amphimedon queenslandica genome and the evolution of animal complexity.</title>
        <authorList>
            <person name="Srivastava M."/>
            <person name="Simakov O."/>
            <person name="Chapman J."/>
            <person name="Fahey B."/>
            <person name="Gauthier M.E."/>
            <person name="Mitros T."/>
            <person name="Richards G.S."/>
            <person name="Conaco C."/>
            <person name="Dacre M."/>
            <person name="Hellsten U."/>
            <person name="Larroux C."/>
            <person name="Putnam N.H."/>
            <person name="Stanke M."/>
            <person name="Adamska M."/>
            <person name="Darling A."/>
            <person name="Degnan S.M."/>
            <person name="Oakley T.H."/>
            <person name="Plachetzki D.C."/>
            <person name="Zhai Y."/>
            <person name="Adamski M."/>
            <person name="Calcino A."/>
            <person name="Cummins S.F."/>
            <person name="Goodstein D.M."/>
            <person name="Harris C."/>
            <person name="Jackson D.J."/>
            <person name="Leys S.P."/>
            <person name="Shu S."/>
            <person name="Woodcroft B.J."/>
            <person name="Vervoort M."/>
            <person name="Kosik K.S."/>
            <person name="Manning G."/>
            <person name="Degnan B.M."/>
            <person name="Rokhsar D.S."/>
        </authorList>
    </citation>
    <scope>NUCLEOTIDE SEQUENCE [LARGE SCALE GENOMIC DNA]</scope>
</reference>
<evidence type="ECO:0000259" key="1">
    <source>
        <dbReference type="PROSITE" id="PS50994"/>
    </source>
</evidence>
<dbReference type="InterPro" id="IPR036397">
    <property type="entry name" value="RNaseH_sf"/>
</dbReference>
<dbReference type="PROSITE" id="PS50994">
    <property type="entry name" value="INTEGRASE"/>
    <property type="match status" value="1"/>
</dbReference>
<reference evidence="2" key="2">
    <citation type="submission" date="2024-06" db="UniProtKB">
        <authorList>
            <consortium name="EnsemblMetazoa"/>
        </authorList>
    </citation>
    <scope>IDENTIFICATION</scope>
</reference>
<dbReference type="Pfam" id="PF24764">
    <property type="entry name" value="rva_4"/>
    <property type="match status" value="1"/>
</dbReference>
<name>A0AAN0JQL5_AMPQE</name>
<dbReference type="InterPro" id="IPR058913">
    <property type="entry name" value="Integrase_dom_put"/>
</dbReference>
<dbReference type="InterPro" id="IPR012337">
    <property type="entry name" value="RNaseH-like_sf"/>
</dbReference>
<proteinExistence type="predicted"/>
<dbReference type="Proteomes" id="UP000007879">
    <property type="component" value="Unassembled WGS sequence"/>
</dbReference>
<evidence type="ECO:0000313" key="3">
    <source>
        <dbReference type="Proteomes" id="UP000007879"/>
    </source>
</evidence>
<dbReference type="InterPro" id="IPR001584">
    <property type="entry name" value="Integrase_cat-core"/>
</dbReference>
<dbReference type="SUPFAM" id="SSF53098">
    <property type="entry name" value="Ribonuclease H-like"/>
    <property type="match status" value="1"/>
</dbReference>
<dbReference type="PANTHER" id="PTHR46791">
    <property type="entry name" value="EXPRESSED PROTEIN"/>
    <property type="match status" value="1"/>
</dbReference>
<protein>
    <recommendedName>
        <fullName evidence="1">Integrase catalytic domain-containing protein</fullName>
    </recommendedName>
</protein>
<evidence type="ECO:0000313" key="2">
    <source>
        <dbReference type="EnsemblMetazoa" id="XP_019859117.1"/>
    </source>
</evidence>
<organism evidence="2 3">
    <name type="scientific">Amphimedon queenslandica</name>
    <name type="common">Sponge</name>
    <dbReference type="NCBI Taxonomy" id="400682"/>
    <lineage>
        <taxon>Eukaryota</taxon>
        <taxon>Metazoa</taxon>
        <taxon>Porifera</taxon>
        <taxon>Demospongiae</taxon>
        <taxon>Heteroscleromorpha</taxon>
        <taxon>Haplosclerida</taxon>
        <taxon>Niphatidae</taxon>
        <taxon>Amphimedon</taxon>
    </lineage>
</organism>
<dbReference type="KEGG" id="aqu:109587312"/>
<sequence>MDLKNIRNSLIVGLAQKACSVREIQRLLQYYINVNLSVRQIQRILKHNNLNKRPREESSLHSIALVILEELKGPGSLLGYRAMCNRLRNQHQLTVKRSTVMALLASLDPEGTAQRKIRRLKRRIYRNKGPNFLWHCDGYDKLKPYGLPIHGCIDGYSRKILWLNVSKSNNDPSQVAWYYMNAVQQLSGCPRFLRTDLGTENSTIAFLQPLMQHQLNISGHIYGRSTMNQRIESFWSLLRKQYSEWWINFFKEITMQGCFNTSYNYHIDTARYALAPLIQKQLDTFKSEWNLHYVRKPSMAEAPGGIPNVLYDFPQLKGVDNYACSIPDQTIRSLKDQFTTVPSIVNENYKNLADALVRQYHLPEPLNLTNALELFFSLLELFEQIM</sequence>
<dbReference type="GO" id="GO:0015074">
    <property type="term" value="P:DNA integration"/>
    <property type="evidence" value="ECO:0007669"/>
    <property type="project" value="InterPro"/>
</dbReference>
<dbReference type="Gene3D" id="3.30.420.10">
    <property type="entry name" value="Ribonuclease H-like superfamily/Ribonuclease H"/>
    <property type="match status" value="1"/>
</dbReference>
<dbReference type="EnsemblMetazoa" id="XM_020003558.1">
    <property type="protein sequence ID" value="XP_019859117.1"/>
    <property type="gene ID" value="LOC109587312"/>
</dbReference>
<dbReference type="PANTHER" id="PTHR46791:SF13">
    <property type="entry name" value="CLR5 DOMAIN-CONTAINING PROTEIN"/>
    <property type="match status" value="1"/>
</dbReference>
<feature type="domain" description="Integrase catalytic" evidence="1">
    <location>
        <begin position="126"/>
        <end position="242"/>
    </location>
</feature>
<dbReference type="AlphaFoldDB" id="A0AAN0JQL5"/>
<dbReference type="RefSeq" id="XP_019859117.1">
    <property type="nucleotide sequence ID" value="XM_020003558.1"/>
</dbReference>
<dbReference type="GO" id="GO:0003676">
    <property type="term" value="F:nucleic acid binding"/>
    <property type="evidence" value="ECO:0007669"/>
    <property type="project" value="InterPro"/>
</dbReference>
<keyword evidence="3" id="KW-1185">Reference proteome</keyword>
<accession>A0AAN0JQL5</accession>